<sequence>MIVVDASALSAFLLKEPGWRTISRYIARSTSVDLVVKEAANAIWKAHMRGLVDRSAALRLLEILLSLVEKNIELEPEAAYLPDAFRLALDLRITVYDALYIAQALRREAPLLTLDEKQAEAAAKSGVDVISRDAPP</sequence>
<dbReference type="AlphaFoldDB" id="F2L1K5"/>
<evidence type="ECO:0000256" key="1">
    <source>
        <dbReference type="ARBA" id="ARBA00022649"/>
    </source>
</evidence>
<dbReference type="PANTHER" id="PTHR35901:SF1">
    <property type="entry name" value="EXONUCLEASE VAPC9"/>
    <property type="match status" value="1"/>
</dbReference>
<dbReference type="PANTHER" id="PTHR35901">
    <property type="entry name" value="RIBONUCLEASE VAPC3"/>
    <property type="match status" value="1"/>
</dbReference>
<dbReference type="InterPro" id="IPR044153">
    <property type="entry name" value="PIN_Pae0151-like"/>
</dbReference>
<dbReference type="GO" id="GO:0000287">
    <property type="term" value="F:magnesium ion binding"/>
    <property type="evidence" value="ECO:0007669"/>
    <property type="project" value="UniProtKB-UniRule"/>
</dbReference>
<reference evidence="8 9" key="1">
    <citation type="journal article" date="2011" name="J. Bacteriol.">
        <title>Complete genome sequence of the thermoacidophilic crenarchaeon Thermoproteus uzoniensis 768-20.</title>
        <authorList>
            <person name="Mardanov A.V."/>
            <person name="Gumerov V.M."/>
            <person name="Beletsky A.V."/>
            <person name="Prokofeva M.I."/>
            <person name="Bonch-Osmolovskaya E.A."/>
            <person name="Ravin N.V."/>
            <person name="Skryabin K.G."/>
        </authorList>
    </citation>
    <scope>NUCLEOTIDE SEQUENCE [LARGE SCALE GENOMIC DNA]</scope>
    <source>
        <strain evidence="8 9">768-20</strain>
    </source>
</reference>
<dbReference type="Gene3D" id="3.40.50.1010">
    <property type="entry name" value="5'-nuclease"/>
    <property type="match status" value="1"/>
</dbReference>
<dbReference type="InterPro" id="IPR022907">
    <property type="entry name" value="VapC_family"/>
</dbReference>
<dbReference type="EC" id="3.1.-.-" evidence="6"/>
<dbReference type="EMBL" id="CP002590">
    <property type="protein sequence ID" value="AEA11675.1"/>
    <property type="molecule type" value="Genomic_DNA"/>
</dbReference>
<dbReference type="HOGENOM" id="CLU_121774_2_1_2"/>
<gene>
    <name evidence="6" type="primary">vapC</name>
    <name evidence="8" type="ordered locus">TUZN_0175</name>
</gene>
<keyword evidence="6" id="KW-0800">Toxin</keyword>
<keyword evidence="5 6" id="KW-0460">Magnesium</keyword>
<dbReference type="SUPFAM" id="SSF88723">
    <property type="entry name" value="PIN domain-like"/>
    <property type="match status" value="1"/>
</dbReference>
<proteinExistence type="inferred from homology"/>
<evidence type="ECO:0000313" key="9">
    <source>
        <dbReference type="Proteomes" id="UP000008138"/>
    </source>
</evidence>
<dbReference type="STRING" id="999630.TUZN_0175"/>
<comment type="similarity">
    <text evidence="6">Belongs to the PINc/VapC protein family.</text>
</comment>
<evidence type="ECO:0000256" key="4">
    <source>
        <dbReference type="ARBA" id="ARBA00022801"/>
    </source>
</evidence>
<dbReference type="CDD" id="cd09873">
    <property type="entry name" value="PIN_Pae0151-like"/>
    <property type="match status" value="1"/>
</dbReference>
<comment type="function">
    <text evidence="6">Toxic component of a toxin-antitoxin (TA) system. An RNase.</text>
</comment>
<dbReference type="GO" id="GO:0016787">
    <property type="term" value="F:hydrolase activity"/>
    <property type="evidence" value="ECO:0007669"/>
    <property type="project" value="UniProtKB-KW"/>
</dbReference>
<dbReference type="HAMAP" id="MF_00265">
    <property type="entry name" value="VapC_Nob1"/>
    <property type="match status" value="1"/>
</dbReference>
<evidence type="ECO:0000256" key="6">
    <source>
        <dbReference type="HAMAP-Rule" id="MF_00265"/>
    </source>
</evidence>
<dbReference type="GeneID" id="10359724"/>
<keyword evidence="1 6" id="KW-1277">Toxin-antitoxin system</keyword>
<reference key="2">
    <citation type="submission" date="2011-03" db="EMBL/GenBank/DDBJ databases">
        <title>Complete genome sequence of the thermoacidophilic crenarchaeon Thermoproteus uzoniensis 768-20.</title>
        <authorList>
            <person name="Mardanov A.V."/>
            <person name="Gumerov V.M."/>
            <person name="Beletsky A.V."/>
            <person name="Prokofeva M.I."/>
            <person name="Bonch-Osmolovskaya E.A."/>
            <person name="Ravin N.V."/>
            <person name="Skryabin K.G."/>
        </authorList>
    </citation>
    <scope>NUCLEOTIDE SEQUENCE</scope>
    <source>
        <strain>768-20</strain>
    </source>
</reference>
<dbReference type="InterPro" id="IPR051619">
    <property type="entry name" value="TypeII_TA_RNase_PINc/VapC"/>
</dbReference>
<keyword evidence="4 6" id="KW-0378">Hydrolase</keyword>
<evidence type="ECO:0000259" key="7">
    <source>
        <dbReference type="Pfam" id="PF01850"/>
    </source>
</evidence>
<dbReference type="KEGG" id="tuz:TUZN_0175"/>
<dbReference type="Pfam" id="PF01850">
    <property type="entry name" value="PIN"/>
    <property type="match status" value="1"/>
</dbReference>
<dbReference type="InterPro" id="IPR029060">
    <property type="entry name" value="PIN-like_dom_sf"/>
</dbReference>
<protein>
    <recommendedName>
        <fullName evidence="6">Ribonuclease VapC</fullName>
        <shortName evidence="6">RNase VapC</shortName>
        <ecNumber evidence="6">3.1.-.-</ecNumber>
    </recommendedName>
    <alternativeName>
        <fullName evidence="6">Putative toxin VapC</fullName>
    </alternativeName>
</protein>
<keyword evidence="2 6" id="KW-0540">Nuclease</keyword>
<dbReference type="eggNOG" id="arCOG00726">
    <property type="taxonomic scope" value="Archaea"/>
</dbReference>
<organism evidence="8 9">
    <name type="scientific">Thermoproteus uzoniensis (strain 768-20)</name>
    <dbReference type="NCBI Taxonomy" id="999630"/>
    <lineage>
        <taxon>Archaea</taxon>
        <taxon>Thermoproteota</taxon>
        <taxon>Thermoprotei</taxon>
        <taxon>Thermoproteales</taxon>
        <taxon>Thermoproteaceae</taxon>
        <taxon>Thermoproteus</taxon>
    </lineage>
</organism>
<evidence type="ECO:0000313" key="8">
    <source>
        <dbReference type="EMBL" id="AEA11675.1"/>
    </source>
</evidence>
<keyword evidence="3 6" id="KW-0479">Metal-binding</keyword>
<dbReference type="GO" id="GO:0090729">
    <property type="term" value="F:toxin activity"/>
    <property type="evidence" value="ECO:0007669"/>
    <property type="project" value="UniProtKB-KW"/>
</dbReference>
<accession>F2L1K5</accession>
<dbReference type="InterPro" id="IPR002716">
    <property type="entry name" value="PIN_dom"/>
</dbReference>
<evidence type="ECO:0000256" key="2">
    <source>
        <dbReference type="ARBA" id="ARBA00022722"/>
    </source>
</evidence>
<feature type="binding site" evidence="6">
    <location>
        <position position="97"/>
    </location>
    <ligand>
        <name>Mg(2+)</name>
        <dbReference type="ChEBI" id="CHEBI:18420"/>
    </ligand>
</feature>
<dbReference type="Proteomes" id="UP000008138">
    <property type="component" value="Chromosome"/>
</dbReference>
<feature type="binding site" evidence="6">
    <location>
        <position position="5"/>
    </location>
    <ligand>
        <name>Mg(2+)</name>
        <dbReference type="ChEBI" id="CHEBI:18420"/>
    </ligand>
</feature>
<feature type="domain" description="PIN" evidence="7">
    <location>
        <begin position="2"/>
        <end position="123"/>
    </location>
</feature>
<dbReference type="RefSeq" id="WP_013679011.1">
    <property type="nucleotide sequence ID" value="NC_015315.1"/>
</dbReference>
<keyword evidence="9" id="KW-1185">Reference proteome</keyword>
<comment type="cofactor">
    <cofactor evidence="6">
        <name>Mg(2+)</name>
        <dbReference type="ChEBI" id="CHEBI:18420"/>
    </cofactor>
</comment>
<dbReference type="GO" id="GO:0004540">
    <property type="term" value="F:RNA nuclease activity"/>
    <property type="evidence" value="ECO:0007669"/>
    <property type="project" value="InterPro"/>
</dbReference>
<name>F2L1K5_THEU7</name>
<dbReference type="OrthoDB" id="269293at2157"/>
<evidence type="ECO:0000256" key="3">
    <source>
        <dbReference type="ARBA" id="ARBA00022723"/>
    </source>
</evidence>
<evidence type="ECO:0000256" key="5">
    <source>
        <dbReference type="ARBA" id="ARBA00022842"/>
    </source>
</evidence>